<evidence type="ECO:0000259" key="7">
    <source>
        <dbReference type="PROSITE" id="PS50931"/>
    </source>
</evidence>
<sequence>MSGQGPEAAAERNHGGSPLMPDEQSMSRLEYIDVTRLRWFVAVAEELHFARAARGLGISRQRLSATVIELEEELGTKLFVPGAQPTQLSEDGQQLLIEARELVAAAAAAEPEVRPDASERLRVGFVPGVTVTKWERVWGERFPDIALELTPVPMKDQESALREGTVDMCFVRLPIDREGLSAIPLYRELPVVVVPKDHPIAVFEQVATTDLTDERMQDASDLDDAAMTMELVAAVSGAAIVPHSIARLHHRKDLVYRTVTDAPETEIVLAWPIAATTELVEEFVGVVRGRSARSTRSPSGQQPDKKKPQPDKRKQAAAKKPAAKKPAAKKPAAKSRQGGAKNPGTRRGR</sequence>
<evidence type="ECO:0000313" key="9">
    <source>
        <dbReference type="Proteomes" id="UP000037179"/>
    </source>
</evidence>
<protein>
    <submittedName>
        <fullName evidence="8">LysR family transcriptional regulator</fullName>
    </submittedName>
</protein>
<evidence type="ECO:0000256" key="6">
    <source>
        <dbReference type="SAM" id="MobiDB-lite"/>
    </source>
</evidence>
<evidence type="ECO:0000256" key="3">
    <source>
        <dbReference type="ARBA" id="ARBA00023125"/>
    </source>
</evidence>
<dbReference type="InterPro" id="IPR036388">
    <property type="entry name" value="WH-like_DNA-bd_sf"/>
</dbReference>
<dbReference type="GO" id="GO:0003677">
    <property type="term" value="F:DNA binding"/>
    <property type="evidence" value="ECO:0007669"/>
    <property type="project" value="UniProtKB-KW"/>
</dbReference>
<feature type="compositionally biased region" description="Basic residues" evidence="6">
    <location>
        <begin position="315"/>
        <end position="333"/>
    </location>
</feature>
<keyword evidence="2" id="KW-0805">Transcription regulation</keyword>
<dbReference type="SUPFAM" id="SSF46785">
    <property type="entry name" value="Winged helix' DNA-binding domain"/>
    <property type="match status" value="1"/>
</dbReference>
<keyword evidence="4" id="KW-0010">Activator</keyword>
<feature type="region of interest" description="Disordered" evidence="6">
    <location>
        <begin position="1"/>
        <end position="23"/>
    </location>
</feature>
<dbReference type="InterPro" id="IPR036390">
    <property type="entry name" value="WH_DNA-bd_sf"/>
</dbReference>
<feature type="compositionally biased region" description="Basic and acidic residues" evidence="6">
    <location>
        <begin position="303"/>
        <end position="314"/>
    </location>
</feature>
<reference evidence="9" key="1">
    <citation type="submission" date="2015-07" db="EMBL/GenBank/DDBJ databases">
        <title>Nocardia seriolae U-1 whole genome shotgun sequence.</title>
        <authorList>
            <person name="Imajoh M."/>
            <person name="Fukumoto Y."/>
            <person name="Sukeda M."/>
            <person name="Yamane J."/>
            <person name="Yamasaki K."/>
            <person name="Shimizu M."/>
            <person name="Ohnishi K."/>
            <person name="Oshima S."/>
        </authorList>
    </citation>
    <scope>NUCLEOTIDE SEQUENCE [LARGE SCALE GENOMIC DNA]</scope>
    <source>
        <strain evidence="9">U-1</strain>
    </source>
</reference>
<feature type="domain" description="HTH lysR-type" evidence="7">
    <location>
        <begin position="32"/>
        <end position="89"/>
    </location>
</feature>
<keyword evidence="3" id="KW-0238">DNA-binding</keyword>
<proteinExistence type="inferred from homology"/>
<dbReference type="PANTHER" id="PTHR30346">
    <property type="entry name" value="TRANSCRIPTIONAL DUAL REGULATOR HCAR-RELATED"/>
    <property type="match status" value="1"/>
</dbReference>
<evidence type="ECO:0000256" key="2">
    <source>
        <dbReference type="ARBA" id="ARBA00023015"/>
    </source>
</evidence>
<comment type="caution">
    <text evidence="8">The sequence shown here is derived from an EMBL/GenBank/DDBJ whole genome shotgun (WGS) entry which is preliminary data.</text>
</comment>
<accession>A0ABC9Z5A7</accession>
<keyword evidence="9" id="KW-1185">Reference proteome</keyword>
<dbReference type="Pfam" id="PF00126">
    <property type="entry name" value="HTH_1"/>
    <property type="match status" value="1"/>
</dbReference>
<dbReference type="PANTHER" id="PTHR30346:SF0">
    <property type="entry name" value="HCA OPERON TRANSCRIPTIONAL ACTIVATOR HCAR"/>
    <property type="match status" value="1"/>
</dbReference>
<organism evidence="8 9">
    <name type="scientific">Nocardia seriolae</name>
    <dbReference type="NCBI Taxonomy" id="37332"/>
    <lineage>
        <taxon>Bacteria</taxon>
        <taxon>Bacillati</taxon>
        <taxon>Actinomycetota</taxon>
        <taxon>Actinomycetes</taxon>
        <taxon>Mycobacteriales</taxon>
        <taxon>Nocardiaceae</taxon>
        <taxon>Nocardia</taxon>
    </lineage>
</organism>
<dbReference type="PROSITE" id="PS50931">
    <property type="entry name" value="HTH_LYSR"/>
    <property type="match status" value="1"/>
</dbReference>
<dbReference type="SUPFAM" id="SSF53850">
    <property type="entry name" value="Periplasmic binding protein-like II"/>
    <property type="match status" value="1"/>
</dbReference>
<evidence type="ECO:0000256" key="4">
    <source>
        <dbReference type="ARBA" id="ARBA00023159"/>
    </source>
</evidence>
<keyword evidence="5" id="KW-0804">Transcription</keyword>
<dbReference type="InterPro" id="IPR000847">
    <property type="entry name" value="LysR_HTH_N"/>
</dbReference>
<name>A0ABC9Z5A7_9NOCA</name>
<dbReference type="Gene3D" id="1.10.10.10">
    <property type="entry name" value="Winged helix-like DNA-binding domain superfamily/Winged helix DNA-binding domain"/>
    <property type="match status" value="1"/>
</dbReference>
<dbReference type="EMBL" id="BBYQ01000170">
    <property type="protein sequence ID" value="GAP32646.1"/>
    <property type="molecule type" value="Genomic_DNA"/>
</dbReference>
<dbReference type="Proteomes" id="UP000037179">
    <property type="component" value="Unassembled WGS sequence"/>
</dbReference>
<dbReference type="AlphaFoldDB" id="A0ABC9Z5A7"/>
<reference evidence="8 9" key="2">
    <citation type="journal article" date="2016" name="Genome Announc.">
        <title>Draft Genome Sequence of Erythromycin- and Oxytetracycline-Sensitive Nocardia seriolae Strain U-1 (NBRC 110359).</title>
        <authorList>
            <person name="Imajoh M."/>
            <person name="Sukeda M."/>
            <person name="Shimizu M."/>
            <person name="Yamane J."/>
            <person name="Ohnishi K."/>
            <person name="Oshima S."/>
        </authorList>
    </citation>
    <scope>NUCLEOTIDE SEQUENCE [LARGE SCALE GENOMIC DNA]</scope>
    <source>
        <strain evidence="8 9">U-1</strain>
    </source>
</reference>
<dbReference type="Gene3D" id="3.40.190.10">
    <property type="entry name" value="Periplasmic binding protein-like II"/>
    <property type="match status" value="4"/>
</dbReference>
<dbReference type="CDD" id="cd08414">
    <property type="entry name" value="PBP2_LTTR_aromatics_like"/>
    <property type="match status" value="1"/>
</dbReference>
<evidence type="ECO:0000256" key="1">
    <source>
        <dbReference type="ARBA" id="ARBA00009437"/>
    </source>
</evidence>
<evidence type="ECO:0000313" key="8">
    <source>
        <dbReference type="EMBL" id="GAP32646.1"/>
    </source>
</evidence>
<feature type="region of interest" description="Disordered" evidence="6">
    <location>
        <begin position="290"/>
        <end position="349"/>
    </location>
</feature>
<dbReference type="InterPro" id="IPR005119">
    <property type="entry name" value="LysR_subst-bd"/>
</dbReference>
<evidence type="ECO:0000256" key="5">
    <source>
        <dbReference type="ARBA" id="ARBA00023163"/>
    </source>
</evidence>
<comment type="similarity">
    <text evidence="1">Belongs to the LysR transcriptional regulatory family.</text>
</comment>
<dbReference type="Pfam" id="PF03466">
    <property type="entry name" value="LysR_substrate"/>
    <property type="match status" value="1"/>
</dbReference>
<gene>
    <name evidence="8" type="ORF">NSK11_contig00170-0019</name>
</gene>